<organism evidence="2 3">
    <name type="scientific">Parvularcula mediterranea</name>
    <dbReference type="NCBI Taxonomy" id="2732508"/>
    <lineage>
        <taxon>Bacteria</taxon>
        <taxon>Pseudomonadati</taxon>
        <taxon>Pseudomonadota</taxon>
        <taxon>Alphaproteobacteria</taxon>
        <taxon>Parvularculales</taxon>
        <taxon>Parvularculaceae</taxon>
        <taxon>Parvularcula</taxon>
    </lineage>
</organism>
<keyword evidence="3" id="KW-1185">Reference proteome</keyword>
<accession>A0A7Y3RMQ0</accession>
<feature type="transmembrane region" description="Helical" evidence="1">
    <location>
        <begin position="101"/>
        <end position="120"/>
    </location>
</feature>
<feature type="transmembrane region" description="Helical" evidence="1">
    <location>
        <begin position="76"/>
        <end position="95"/>
    </location>
</feature>
<dbReference type="AlphaFoldDB" id="A0A7Y3RMQ0"/>
<keyword evidence="1" id="KW-0472">Membrane</keyword>
<keyword evidence="1" id="KW-0812">Transmembrane</keyword>
<sequence length="126" mass="13626">MNRQIRNALTFGVLILLVAFGGERAQEFGWLSGEPERISGVIAGLVLVWFGNAMPKDLPHKSCGTDPGTAFRMKRFAGWAFMLAGVAHALIWVVAPAQHMALLSTIPVAVALVLVLGVAFKTRVWV</sequence>
<protein>
    <submittedName>
        <fullName evidence="2">Uncharacterized protein</fullName>
    </submittedName>
</protein>
<evidence type="ECO:0000256" key="1">
    <source>
        <dbReference type="SAM" id="Phobius"/>
    </source>
</evidence>
<keyword evidence="1" id="KW-1133">Transmembrane helix</keyword>
<evidence type="ECO:0000313" key="2">
    <source>
        <dbReference type="EMBL" id="NNU16107.1"/>
    </source>
</evidence>
<dbReference type="RefSeq" id="WP_173198066.1">
    <property type="nucleotide sequence ID" value="NZ_JABFCX010000002.1"/>
</dbReference>
<gene>
    <name evidence="2" type="ORF">HK107_07205</name>
</gene>
<reference evidence="2 3" key="1">
    <citation type="submission" date="2020-05" db="EMBL/GenBank/DDBJ databases">
        <title>Parvularcula mediterraneae sp. nov., isolated from polypropylene straw from shallow seawater of the seashore of Laganas in Zakynthos island, Greece.</title>
        <authorList>
            <person name="Szabo I."/>
            <person name="Al-Omari J."/>
            <person name="Rado J."/>
            <person name="Szerdahelyi G.S."/>
        </authorList>
    </citation>
    <scope>NUCLEOTIDE SEQUENCE [LARGE SCALE GENOMIC DNA]</scope>
    <source>
        <strain evidence="2 3">ZS-1/3</strain>
    </source>
</reference>
<evidence type="ECO:0000313" key="3">
    <source>
        <dbReference type="Proteomes" id="UP000536835"/>
    </source>
</evidence>
<feature type="transmembrane region" description="Helical" evidence="1">
    <location>
        <begin position="35"/>
        <end position="55"/>
    </location>
</feature>
<dbReference type="Proteomes" id="UP000536835">
    <property type="component" value="Unassembled WGS sequence"/>
</dbReference>
<proteinExistence type="predicted"/>
<name>A0A7Y3RMQ0_9PROT</name>
<comment type="caution">
    <text evidence="2">The sequence shown here is derived from an EMBL/GenBank/DDBJ whole genome shotgun (WGS) entry which is preliminary data.</text>
</comment>
<dbReference type="EMBL" id="JABFCX010000002">
    <property type="protein sequence ID" value="NNU16107.1"/>
    <property type="molecule type" value="Genomic_DNA"/>
</dbReference>